<evidence type="ECO:0000313" key="8">
    <source>
        <dbReference type="Proteomes" id="UP000678499"/>
    </source>
</evidence>
<keyword evidence="4" id="KW-0449">Lipoprotein</keyword>
<dbReference type="InterPro" id="IPR004241">
    <property type="entry name" value="Atg8-like"/>
</dbReference>
<dbReference type="EMBL" id="OA888739">
    <property type="protein sequence ID" value="CAD7284019.1"/>
    <property type="molecule type" value="Genomic_DNA"/>
</dbReference>
<organism evidence="7">
    <name type="scientific">Notodromas monacha</name>
    <dbReference type="NCBI Taxonomy" id="399045"/>
    <lineage>
        <taxon>Eukaryota</taxon>
        <taxon>Metazoa</taxon>
        <taxon>Ecdysozoa</taxon>
        <taxon>Arthropoda</taxon>
        <taxon>Crustacea</taxon>
        <taxon>Oligostraca</taxon>
        <taxon>Ostracoda</taxon>
        <taxon>Podocopa</taxon>
        <taxon>Podocopida</taxon>
        <taxon>Cypridocopina</taxon>
        <taxon>Cypridoidea</taxon>
        <taxon>Cyprididae</taxon>
        <taxon>Notodromas</taxon>
    </lineage>
</organism>
<evidence type="ECO:0000256" key="6">
    <source>
        <dbReference type="SAM" id="MobiDB-lite"/>
    </source>
</evidence>
<dbReference type="GO" id="GO:0006914">
    <property type="term" value="P:autophagy"/>
    <property type="evidence" value="ECO:0007669"/>
    <property type="project" value="UniProtKB-KW"/>
</dbReference>
<protein>
    <submittedName>
        <fullName evidence="7">Uncharacterized protein</fullName>
    </submittedName>
</protein>
<dbReference type="OrthoDB" id="6738456at2759"/>
<keyword evidence="8" id="KW-1185">Reference proteome</keyword>
<evidence type="ECO:0000256" key="5">
    <source>
        <dbReference type="RuleBase" id="RU004384"/>
    </source>
</evidence>
<dbReference type="Proteomes" id="UP000678499">
    <property type="component" value="Unassembled WGS sequence"/>
</dbReference>
<dbReference type="AlphaFoldDB" id="A0A7R9C0Q2"/>
<keyword evidence="5" id="KW-0072">Autophagy</keyword>
<sequence length="460" mass="51390">MLIYPVGKSGMYSVVITPGKGKRGPPCCRRIMLQIDQVCQSDKVEKRDKVDELVYCECVVRADPSSGCICCFLCENGLVCDSLAWMRAGQKQPNFTAMNKIASRKNLEDNGFIQNVHSLNNNRSNKYKVDEYRSFKQKKSFAQRKLEVANIRAKFPHKVPVIVERYHKEISLPLLDKTKFLVPQELSMSQFVQIIRLDSSGLGCNFVFWDCENAEFCDPSFSGKESGAEFLVVLGKGGGEKGGKVAQNLGRGMYRANTTWGPLHRSSSPAQAGDSVFDIGHFPTWQTAVKFVTYRDVACITTGRKSADVGADVLASQVEPAAGYTEPLSIFIASEVFSDNQTSLRRRSGEQSSRYSKMRIGNEGYCSREGHGGVVLCTRRETAESYQLSVGECFVRALKPQGRRVSRPNCVRRSVSDKYGVVSWRRDQPIREKPPETEAVNDRQRLKIKQGAKVKRTQGG</sequence>
<comment type="similarity">
    <text evidence="2 5">Belongs to the ATG8 family.</text>
</comment>
<feature type="region of interest" description="Disordered" evidence="6">
    <location>
        <begin position="427"/>
        <end position="460"/>
    </location>
</feature>
<proteinExistence type="inferred from homology"/>
<keyword evidence="3" id="KW-0472">Membrane</keyword>
<dbReference type="InterPro" id="IPR029071">
    <property type="entry name" value="Ubiquitin-like_domsf"/>
</dbReference>
<dbReference type="Pfam" id="PF02991">
    <property type="entry name" value="ATG8"/>
    <property type="match status" value="1"/>
</dbReference>
<dbReference type="GO" id="GO:0016020">
    <property type="term" value="C:membrane"/>
    <property type="evidence" value="ECO:0007669"/>
    <property type="project" value="UniProtKB-SubCell"/>
</dbReference>
<evidence type="ECO:0000256" key="4">
    <source>
        <dbReference type="ARBA" id="ARBA00023288"/>
    </source>
</evidence>
<comment type="subcellular location">
    <subcellularLocation>
        <location evidence="1">Membrane</location>
    </subcellularLocation>
</comment>
<gene>
    <name evidence="7" type="ORF">NMOB1V02_LOCUS11627</name>
</gene>
<dbReference type="PANTHER" id="PTHR10969">
    <property type="entry name" value="MICROTUBULE-ASSOCIATED PROTEINS 1A/1B LIGHT CHAIN 3-RELATED"/>
    <property type="match status" value="1"/>
</dbReference>
<name>A0A7R9C0Q2_9CRUS</name>
<evidence type="ECO:0000256" key="1">
    <source>
        <dbReference type="ARBA" id="ARBA00004370"/>
    </source>
</evidence>
<reference evidence="7" key="1">
    <citation type="submission" date="2020-11" db="EMBL/GenBank/DDBJ databases">
        <authorList>
            <person name="Tran Van P."/>
        </authorList>
    </citation>
    <scope>NUCLEOTIDE SEQUENCE</scope>
</reference>
<evidence type="ECO:0000256" key="2">
    <source>
        <dbReference type="ARBA" id="ARBA00007293"/>
    </source>
</evidence>
<dbReference type="Gene3D" id="3.10.20.90">
    <property type="entry name" value="Phosphatidylinositol 3-kinase Catalytic Subunit, Chain A, domain 1"/>
    <property type="match status" value="1"/>
</dbReference>
<accession>A0A7R9C0Q2</accession>
<dbReference type="SUPFAM" id="SSF54236">
    <property type="entry name" value="Ubiquitin-like"/>
    <property type="match status" value="1"/>
</dbReference>
<dbReference type="EMBL" id="CAJPEX010006702">
    <property type="protein sequence ID" value="CAG0924171.1"/>
    <property type="molecule type" value="Genomic_DNA"/>
</dbReference>
<feature type="compositionally biased region" description="Basic residues" evidence="6">
    <location>
        <begin position="446"/>
        <end position="460"/>
    </location>
</feature>
<feature type="compositionally biased region" description="Basic and acidic residues" evidence="6">
    <location>
        <begin position="427"/>
        <end position="445"/>
    </location>
</feature>
<evidence type="ECO:0000256" key="3">
    <source>
        <dbReference type="ARBA" id="ARBA00023136"/>
    </source>
</evidence>
<evidence type="ECO:0000313" key="7">
    <source>
        <dbReference type="EMBL" id="CAD7284019.1"/>
    </source>
</evidence>